<protein>
    <submittedName>
        <fullName evidence="1">Uncharacterized protein</fullName>
    </submittedName>
</protein>
<keyword evidence="2" id="KW-1185">Reference proteome</keyword>
<dbReference type="AlphaFoldDB" id="A0A0F5K5D3"/>
<organism evidence="1 2">
    <name type="scientific">Robbsia andropogonis</name>
    <dbReference type="NCBI Taxonomy" id="28092"/>
    <lineage>
        <taxon>Bacteria</taxon>
        <taxon>Pseudomonadati</taxon>
        <taxon>Pseudomonadota</taxon>
        <taxon>Betaproteobacteria</taxon>
        <taxon>Burkholderiales</taxon>
        <taxon>Burkholderiaceae</taxon>
        <taxon>Robbsia</taxon>
    </lineage>
</organism>
<dbReference type="STRING" id="28092.WM40_00170"/>
<accession>A0A0F5K5D3</accession>
<gene>
    <name evidence="1" type="ORF">WM40_00170</name>
</gene>
<dbReference type="PATRIC" id="fig|28092.6.peg.40"/>
<sequence length="82" mass="9096">MAIRCKACKRSQQGAYAHLIDMWTHARQVRSGLLEAGIAIEKASGGFHWKCHVMKVTVQQVFGGATRQPGGKYGRGWKLPRS</sequence>
<name>A0A0F5K5D3_9BURK</name>
<dbReference type="EMBL" id="LAQU01000001">
    <property type="protein sequence ID" value="KKB65140.1"/>
    <property type="molecule type" value="Genomic_DNA"/>
</dbReference>
<evidence type="ECO:0000313" key="2">
    <source>
        <dbReference type="Proteomes" id="UP000033618"/>
    </source>
</evidence>
<evidence type="ECO:0000313" key="1">
    <source>
        <dbReference type="EMBL" id="KKB65140.1"/>
    </source>
</evidence>
<comment type="caution">
    <text evidence="1">The sequence shown here is derived from an EMBL/GenBank/DDBJ whole genome shotgun (WGS) entry which is preliminary data.</text>
</comment>
<reference evidence="1 2" key="1">
    <citation type="submission" date="2015-03" db="EMBL/GenBank/DDBJ databases">
        <title>Draft Genome Sequence of Burkholderia andropogonis type strain ICMP2807, isolated from Sorghum bicolor.</title>
        <authorList>
            <person name="Lopes-Santos L."/>
            <person name="Castro D.B."/>
            <person name="Ottoboni L.M."/>
            <person name="Park D."/>
            <person name="Weirc B.S."/>
            <person name="Destefano S.A."/>
        </authorList>
    </citation>
    <scope>NUCLEOTIDE SEQUENCE [LARGE SCALE GENOMIC DNA]</scope>
    <source>
        <strain evidence="1 2">ICMP2807</strain>
    </source>
</reference>
<dbReference type="Proteomes" id="UP000033618">
    <property type="component" value="Unassembled WGS sequence"/>
</dbReference>
<proteinExistence type="predicted"/>